<dbReference type="PANTHER" id="PTHR47668:SF1">
    <property type="entry name" value="DIENELACTONE HYDROLASE DOMAIN-CONTAINING PROTEIN-RELATED"/>
    <property type="match status" value="1"/>
</dbReference>
<organism evidence="2 3">
    <name type="scientific">Smittium mucronatum</name>
    <dbReference type="NCBI Taxonomy" id="133383"/>
    <lineage>
        <taxon>Eukaryota</taxon>
        <taxon>Fungi</taxon>
        <taxon>Fungi incertae sedis</taxon>
        <taxon>Zoopagomycota</taxon>
        <taxon>Kickxellomycotina</taxon>
        <taxon>Harpellomycetes</taxon>
        <taxon>Harpellales</taxon>
        <taxon>Legeriomycetaceae</taxon>
        <taxon>Smittium</taxon>
    </lineage>
</organism>
<evidence type="ECO:0000313" key="3">
    <source>
        <dbReference type="Proteomes" id="UP000187455"/>
    </source>
</evidence>
<accession>A0A1R0H563</accession>
<evidence type="ECO:0000313" key="2">
    <source>
        <dbReference type="EMBL" id="OLY84241.1"/>
    </source>
</evidence>
<dbReference type="STRING" id="133383.A0A1R0H563"/>
<dbReference type="EMBL" id="LSSL01000566">
    <property type="protein sequence ID" value="OLY84241.1"/>
    <property type="molecule type" value="Genomic_DNA"/>
</dbReference>
<dbReference type="InterPro" id="IPR002925">
    <property type="entry name" value="Dienelactn_hydro"/>
</dbReference>
<feature type="domain" description="Dienelactone hydrolase" evidence="1">
    <location>
        <begin position="31"/>
        <end position="239"/>
    </location>
</feature>
<dbReference type="InterPro" id="IPR029058">
    <property type="entry name" value="AB_hydrolase_fold"/>
</dbReference>
<proteinExistence type="predicted"/>
<dbReference type="PANTHER" id="PTHR47668">
    <property type="entry name" value="DIENELACTONE HYDROLASE FAMILY PROTEIN (AFU_ORTHOLOGUE AFUA_6G01940)"/>
    <property type="match status" value="1"/>
</dbReference>
<evidence type="ECO:0000259" key="1">
    <source>
        <dbReference type="Pfam" id="PF01738"/>
    </source>
</evidence>
<dbReference type="Gene3D" id="3.40.50.1820">
    <property type="entry name" value="alpha/beta hydrolase"/>
    <property type="match status" value="1"/>
</dbReference>
<dbReference type="Pfam" id="PF01738">
    <property type="entry name" value="DLH"/>
    <property type="match status" value="1"/>
</dbReference>
<comment type="caution">
    <text evidence="2">The sequence shown here is derived from an EMBL/GenBank/DDBJ whole genome shotgun (WGS) entry which is preliminary data.</text>
</comment>
<protein>
    <submittedName>
        <fullName evidence="2">Putative AIM2 family protein</fullName>
    </submittedName>
</protein>
<dbReference type="SUPFAM" id="SSF53474">
    <property type="entry name" value="alpha/beta-Hydrolases"/>
    <property type="match status" value="1"/>
</dbReference>
<dbReference type="AlphaFoldDB" id="A0A1R0H563"/>
<dbReference type="GO" id="GO:0016787">
    <property type="term" value="F:hydrolase activity"/>
    <property type="evidence" value="ECO:0007669"/>
    <property type="project" value="InterPro"/>
</dbReference>
<dbReference type="Proteomes" id="UP000187455">
    <property type="component" value="Unassembled WGS sequence"/>
</dbReference>
<keyword evidence="3" id="KW-1185">Reference proteome</keyword>
<reference evidence="2 3" key="1">
    <citation type="journal article" date="2016" name="Mol. Biol. Evol.">
        <title>Genome-Wide Survey of Gut Fungi (Harpellales) Reveals the First Horizontally Transferred Ubiquitin Gene from a Mosquito Host.</title>
        <authorList>
            <person name="Wang Y."/>
            <person name="White M.M."/>
            <person name="Kvist S."/>
            <person name="Moncalvo J.M."/>
        </authorList>
    </citation>
    <scope>NUCLEOTIDE SEQUENCE [LARGE SCALE GENOMIC DNA]</scope>
    <source>
        <strain evidence="2 3">ALG-7-W6</strain>
    </source>
</reference>
<name>A0A1R0H563_9FUNG</name>
<sequence length="245" mass="27915">MSFLNTNRGDSQEEYSHAPDGDKIFLNGDLECYVSGDKNSKAAIVYIYDIFGNHSNAYEGADIFARHGYRVIMPDFLRNNPVRVEMLGDWQRIKSRFETKESYEMLESDFKAVKDYLVNVEGFDKVLLVGFCWGAKKAMELSEHDDFYLGGALFHPSFLTLEDFKGVQAPMIIQPSMHDPDFTEGFEIISQKSFGDLCYIQVYDDMIHGFASGRGDWSDSHVRVRTNEAFSNALRGFGRILAEKS</sequence>
<dbReference type="OrthoDB" id="17560at2759"/>
<gene>
    <name evidence="2" type="ORF">AYI68_g1599</name>
</gene>